<dbReference type="Proteomes" id="UP001458880">
    <property type="component" value="Unassembled WGS sequence"/>
</dbReference>
<comment type="caution">
    <text evidence="1">The sequence shown here is derived from an EMBL/GenBank/DDBJ whole genome shotgun (WGS) entry which is preliminary data.</text>
</comment>
<proteinExistence type="predicted"/>
<dbReference type="EMBL" id="JASPKY010000090">
    <property type="protein sequence ID" value="KAK9738139.1"/>
    <property type="molecule type" value="Genomic_DNA"/>
</dbReference>
<name>A0AAW1LWI9_POPJA</name>
<keyword evidence="2" id="KW-1185">Reference proteome</keyword>
<protein>
    <submittedName>
        <fullName evidence="1">Uncharacterized protein</fullName>
    </submittedName>
</protein>
<evidence type="ECO:0000313" key="2">
    <source>
        <dbReference type="Proteomes" id="UP001458880"/>
    </source>
</evidence>
<gene>
    <name evidence="1" type="ORF">QE152_g10150</name>
</gene>
<accession>A0AAW1LWI9</accession>
<sequence>MTPLTDRFFLAPLIQLQNRKKILLISLGVRECLSAVVLSNERKKVDYRHLNEFNYYTADSPKWPMNARRRKKALDGETALKVNRRAMKMEAKENELE</sequence>
<organism evidence="1 2">
    <name type="scientific">Popillia japonica</name>
    <name type="common">Japanese beetle</name>
    <dbReference type="NCBI Taxonomy" id="7064"/>
    <lineage>
        <taxon>Eukaryota</taxon>
        <taxon>Metazoa</taxon>
        <taxon>Ecdysozoa</taxon>
        <taxon>Arthropoda</taxon>
        <taxon>Hexapoda</taxon>
        <taxon>Insecta</taxon>
        <taxon>Pterygota</taxon>
        <taxon>Neoptera</taxon>
        <taxon>Endopterygota</taxon>
        <taxon>Coleoptera</taxon>
        <taxon>Polyphaga</taxon>
        <taxon>Scarabaeiformia</taxon>
        <taxon>Scarabaeidae</taxon>
        <taxon>Rutelinae</taxon>
        <taxon>Popillia</taxon>
    </lineage>
</organism>
<evidence type="ECO:0000313" key="1">
    <source>
        <dbReference type="EMBL" id="KAK9738139.1"/>
    </source>
</evidence>
<reference evidence="1 2" key="1">
    <citation type="journal article" date="2024" name="BMC Genomics">
        <title>De novo assembly and annotation of Popillia japonica's genome with initial clues to its potential as an invasive pest.</title>
        <authorList>
            <person name="Cucini C."/>
            <person name="Boschi S."/>
            <person name="Funari R."/>
            <person name="Cardaioli E."/>
            <person name="Iannotti N."/>
            <person name="Marturano G."/>
            <person name="Paoli F."/>
            <person name="Bruttini M."/>
            <person name="Carapelli A."/>
            <person name="Frati F."/>
            <person name="Nardi F."/>
        </authorList>
    </citation>
    <scope>NUCLEOTIDE SEQUENCE [LARGE SCALE GENOMIC DNA]</scope>
    <source>
        <strain evidence="1">DMR45628</strain>
    </source>
</reference>
<dbReference type="AlphaFoldDB" id="A0AAW1LWI9"/>